<evidence type="ECO:0008006" key="3">
    <source>
        <dbReference type="Google" id="ProtNLM"/>
    </source>
</evidence>
<comment type="caution">
    <text evidence="1">The sequence shown here is derived from an EMBL/GenBank/DDBJ whole genome shotgun (WGS) entry which is preliminary data.</text>
</comment>
<dbReference type="AlphaFoldDB" id="A0A4R6T1F3"/>
<proteinExistence type="predicted"/>
<name>A0A4R6T1F3_9SPHI</name>
<dbReference type="EMBL" id="SNYC01000001">
    <property type="protein sequence ID" value="TDQ12807.1"/>
    <property type="molecule type" value="Genomic_DNA"/>
</dbReference>
<reference evidence="1 2" key="1">
    <citation type="submission" date="2019-03" db="EMBL/GenBank/DDBJ databases">
        <title>Genomic Encyclopedia of Archaeal and Bacterial Type Strains, Phase II (KMG-II): from individual species to whole genera.</title>
        <authorList>
            <person name="Goeker M."/>
        </authorList>
    </citation>
    <scope>NUCLEOTIDE SEQUENCE [LARGE SCALE GENOMIC DNA]</scope>
    <source>
        <strain evidence="1 2">DSM 19035</strain>
    </source>
</reference>
<evidence type="ECO:0000313" key="2">
    <source>
        <dbReference type="Proteomes" id="UP000295620"/>
    </source>
</evidence>
<dbReference type="Proteomes" id="UP000295620">
    <property type="component" value="Unassembled WGS sequence"/>
</dbReference>
<evidence type="ECO:0000313" key="1">
    <source>
        <dbReference type="EMBL" id="TDQ12807.1"/>
    </source>
</evidence>
<dbReference type="RefSeq" id="WP_133574034.1">
    <property type="nucleotide sequence ID" value="NZ_SNYC01000001.1"/>
</dbReference>
<gene>
    <name evidence="1" type="ORF">ATK78_0014</name>
</gene>
<protein>
    <recommendedName>
        <fullName evidence="3">DUF1351 domain-containing protein</fullName>
    </recommendedName>
</protein>
<dbReference type="OrthoDB" id="794334at2"/>
<accession>A0A4R6T1F3</accession>
<keyword evidence="2" id="KW-1185">Reference proteome</keyword>
<sequence>MSEIAENPPVTQELIKVEEVTNVILSGLKTALPYNQKLNNLAVSEIDAALTTIEGEGMSDELDLHLNGLQLKCKKAVGVMQEKRMPGTQMMDKTISIFTGLENDLKPSKTGKTRYDKIQALRDQWATKKANDKRIADEKILKEQNIEKEKISIRADIQTYIRKIFNEKLAAFKTSVQTKYNSLTIDTLAEVTEKINQSPILYPIDAFRKLEPSLFPVYLDKETVDKIVYEEREALYDELSAMFRENMEVEKSTTLELLPSRMNELKAIAKAGAEDKKRLEAEAETRRIANENRLKLEQAEQAKKDATVIQGNVNMATASTLFDTTAKLAEVKEASGKSKVAEKITITSTEGCGALYLFYFEKEGKGLSVEDLLKKTGIQMKAFAEKHALKTGEKIDNPAVIYDEEVKAVTSKTV</sequence>
<organism evidence="1 2">
    <name type="scientific">Pedobacter metabolipauper</name>
    <dbReference type="NCBI Taxonomy" id="425513"/>
    <lineage>
        <taxon>Bacteria</taxon>
        <taxon>Pseudomonadati</taxon>
        <taxon>Bacteroidota</taxon>
        <taxon>Sphingobacteriia</taxon>
        <taxon>Sphingobacteriales</taxon>
        <taxon>Sphingobacteriaceae</taxon>
        <taxon>Pedobacter</taxon>
    </lineage>
</organism>